<sequence length="202" mass="20272">METTPRRRPTASAAVLALTAAGALLAAPTAAYAGTTTYDFRCTPPEQYHDHFPPFDAEVTVELTGPATAAPGATVALQATATLDPPQRAPGIVNLVGGLRGSAVTGTLDIAGSAGGSAELASPGATADRIRGGDVIELRPFTGDFTVAGAGTVDLTPGDVVIRIDAPILGPFDTPCVTPEDGTRPGVAHSITVEGAQGTDQE</sequence>
<evidence type="ECO:0000313" key="2">
    <source>
        <dbReference type="EMBL" id="MBB6171523.1"/>
    </source>
</evidence>
<protein>
    <recommendedName>
        <fullName evidence="4">Cyclase</fullName>
    </recommendedName>
</protein>
<evidence type="ECO:0000313" key="3">
    <source>
        <dbReference type="Proteomes" id="UP000546642"/>
    </source>
</evidence>
<keyword evidence="3" id="KW-1185">Reference proteome</keyword>
<dbReference type="EMBL" id="JACHDS010000001">
    <property type="protein sequence ID" value="MBB6171523.1"/>
    <property type="molecule type" value="Genomic_DNA"/>
</dbReference>
<dbReference type="PROSITE" id="PS51318">
    <property type="entry name" value="TAT"/>
    <property type="match status" value="1"/>
</dbReference>
<gene>
    <name evidence="2" type="ORF">HNR23_001583</name>
</gene>
<accession>A0A7W9YG49</accession>
<reference evidence="2 3" key="1">
    <citation type="submission" date="2020-08" db="EMBL/GenBank/DDBJ databases">
        <title>Sequencing the genomes of 1000 actinobacteria strains.</title>
        <authorList>
            <person name="Klenk H.-P."/>
        </authorList>
    </citation>
    <scope>NUCLEOTIDE SEQUENCE [LARGE SCALE GENOMIC DNA]</scope>
    <source>
        <strain evidence="2 3">DSM 46659</strain>
    </source>
</reference>
<evidence type="ECO:0008006" key="4">
    <source>
        <dbReference type="Google" id="ProtNLM"/>
    </source>
</evidence>
<feature type="signal peptide" evidence="1">
    <location>
        <begin position="1"/>
        <end position="33"/>
    </location>
</feature>
<dbReference type="RefSeq" id="WP_184074779.1">
    <property type="nucleotide sequence ID" value="NZ_JACHDS010000001.1"/>
</dbReference>
<dbReference type="Proteomes" id="UP000546642">
    <property type="component" value="Unassembled WGS sequence"/>
</dbReference>
<name>A0A7W9YG49_9ACTN</name>
<organism evidence="2 3">
    <name type="scientific">Nocardiopsis mwathae</name>
    <dbReference type="NCBI Taxonomy" id="1472723"/>
    <lineage>
        <taxon>Bacteria</taxon>
        <taxon>Bacillati</taxon>
        <taxon>Actinomycetota</taxon>
        <taxon>Actinomycetes</taxon>
        <taxon>Streptosporangiales</taxon>
        <taxon>Nocardiopsidaceae</taxon>
        <taxon>Nocardiopsis</taxon>
    </lineage>
</organism>
<dbReference type="AlphaFoldDB" id="A0A7W9YG49"/>
<proteinExistence type="predicted"/>
<keyword evidence="1" id="KW-0732">Signal</keyword>
<evidence type="ECO:0000256" key="1">
    <source>
        <dbReference type="SAM" id="SignalP"/>
    </source>
</evidence>
<dbReference type="InterPro" id="IPR006311">
    <property type="entry name" value="TAT_signal"/>
</dbReference>
<comment type="caution">
    <text evidence="2">The sequence shown here is derived from an EMBL/GenBank/DDBJ whole genome shotgun (WGS) entry which is preliminary data.</text>
</comment>
<feature type="chain" id="PRO_5030601253" description="Cyclase" evidence="1">
    <location>
        <begin position="34"/>
        <end position="202"/>
    </location>
</feature>